<dbReference type="OrthoDB" id="9995831at2759"/>
<gene>
    <name evidence="1" type="ORF">DEBURN_LOCUS2011</name>
</gene>
<sequence>MTELSNYQLPLSSPNGFVSNVVNIARLVHSELYSENKFTRKNIIQKCFDAQAVFENPLLVASSHLEIINFFSMLSASISTEINNITCSEIIGNHHIVFIDSIISLRIISKFEFNEQLKIVRLEDVWSLKDLIESVPIIGWLYAELARKATGWMSNGIVMLTQEMTESLEEKNI</sequence>
<dbReference type="EMBL" id="CAJVPK010000103">
    <property type="protein sequence ID" value="CAG8449220.1"/>
    <property type="molecule type" value="Genomic_DNA"/>
</dbReference>
<proteinExistence type="predicted"/>
<keyword evidence="2" id="KW-1185">Reference proteome</keyword>
<organism evidence="1 2">
    <name type="scientific">Diversispora eburnea</name>
    <dbReference type="NCBI Taxonomy" id="1213867"/>
    <lineage>
        <taxon>Eukaryota</taxon>
        <taxon>Fungi</taxon>
        <taxon>Fungi incertae sedis</taxon>
        <taxon>Mucoromycota</taxon>
        <taxon>Glomeromycotina</taxon>
        <taxon>Glomeromycetes</taxon>
        <taxon>Diversisporales</taxon>
        <taxon>Diversisporaceae</taxon>
        <taxon>Diversispora</taxon>
    </lineage>
</organism>
<comment type="caution">
    <text evidence="1">The sequence shown here is derived from an EMBL/GenBank/DDBJ whole genome shotgun (WGS) entry which is preliminary data.</text>
</comment>
<dbReference type="AlphaFoldDB" id="A0A9N8VFG2"/>
<name>A0A9N8VFG2_9GLOM</name>
<evidence type="ECO:0000313" key="2">
    <source>
        <dbReference type="Proteomes" id="UP000789706"/>
    </source>
</evidence>
<accession>A0A9N8VFG2</accession>
<dbReference type="Proteomes" id="UP000789706">
    <property type="component" value="Unassembled WGS sequence"/>
</dbReference>
<reference evidence="1" key="1">
    <citation type="submission" date="2021-06" db="EMBL/GenBank/DDBJ databases">
        <authorList>
            <person name="Kallberg Y."/>
            <person name="Tangrot J."/>
            <person name="Rosling A."/>
        </authorList>
    </citation>
    <scope>NUCLEOTIDE SEQUENCE</scope>
    <source>
        <strain evidence="1">AZ414A</strain>
    </source>
</reference>
<protein>
    <submittedName>
        <fullName evidence="1">2689_t:CDS:1</fullName>
    </submittedName>
</protein>
<evidence type="ECO:0000313" key="1">
    <source>
        <dbReference type="EMBL" id="CAG8449220.1"/>
    </source>
</evidence>